<dbReference type="InterPro" id="IPR036188">
    <property type="entry name" value="FAD/NAD-bd_sf"/>
</dbReference>
<reference evidence="2" key="1">
    <citation type="submission" date="2020-10" db="EMBL/GenBank/DDBJ databases">
        <authorList>
            <person name="Gilroy R."/>
        </authorList>
    </citation>
    <scope>NUCLEOTIDE SEQUENCE</scope>
    <source>
        <strain evidence="2">ChiBcec16-1751</strain>
    </source>
</reference>
<dbReference type="InterPro" id="IPR041854">
    <property type="entry name" value="BFD-like_2Fe2S-bd_dom_sf"/>
</dbReference>
<dbReference type="Proteomes" id="UP000886741">
    <property type="component" value="Unassembled WGS sequence"/>
</dbReference>
<dbReference type="Gene3D" id="1.10.10.1100">
    <property type="entry name" value="BFD-like [2Fe-2S]-binding domain"/>
    <property type="match status" value="1"/>
</dbReference>
<dbReference type="Pfam" id="PF01266">
    <property type="entry name" value="DAO"/>
    <property type="match status" value="1"/>
</dbReference>
<accession>A0A9D1JSP6</accession>
<organism evidence="2 3">
    <name type="scientific">Candidatus Avoscillospira avistercoris</name>
    <dbReference type="NCBI Taxonomy" id="2840707"/>
    <lineage>
        <taxon>Bacteria</taxon>
        <taxon>Bacillati</taxon>
        <taxon>Bacillota</taxon>
        <taxon>Clostridia</taxon>
        <taxon>Eubacteriales</taxon>
        <taxon>Oscillospiraceae</taxon>
        <taxon>Oscillospiraceae incertae sedis</taxon>
        <taxon>Candidatus Avoscillospira</taxon>
    </lineage>
</organism>
<proteinExistence type="predicted"/>
<protein>
    <submittedName>
        <fullName evidence="2">NAD(P)/FAD-dependent oxidoreductase</fullName>
    </submittedName>
</protein>
<dbReference type="Gene3D" id="3.50.50.60">
    <property type="entry name" value="FAD/NAD(P)-binding domain"/>
    <property type="match status" value="1"/>
</dbReference>
<dbReference type="PANTHER" id="PTHR42720">
    <property type="entry name" value="GLYCEROL-3-PHOSPHATE DEHYDROGENASE"/>
    <property type="match status" value="1"/>
</dbReference>
<evidence type="ECO:0000313" key="2">
    <source>
        <dbReference type="EMBL" id="HIS64480.1"/>
    </source>
</evidence>
<dbReference type="AlphaFoldDB" id="A0A9D1JSP6"/>
<sequence>MTIIGAGVIGCAVARELSRYHLRVAVAEAHPDLFGSTSARNSGVIHAGFHNTPGSLMARLCVEGNRLFSDLTAHLDVPMRRTGKLVVGFDEEDRAHLLSMLERGRRNGVPGLTLIGRDELRRLAPAVAGEFALYSASTGIVDPFQWTWALAENAAQNGVRFLFSSPLTAAVRRDGLWALTVGNRTLYSRWVINCAGLFSDKVAALLGLTGYEIYPCRGEYFLLDERLSSLLPLPAYPVPNYRTGGLGIHLTPTLEGNILIGPSTEYIGGPTDWRTTAPTQDMLLREGRRIFPSLSRSDCIRAFAGVRPKLTGPDRGGYDDFVICRREDVSPRVIHLIGMESPGLTASVPIAREVIRLLGLTESLVERADFDSIRQRPVSLRHLGSAAQARLIADNPDHGEIVCRCRTITRADVAAALSGPLPARTLTGLKYRCGAMMGRCQGGYCQTRLVALMEELAGIPREQLLYGPAGSRLFTGKVRDV</sequence>
<dbReference type="InterPro" id="IPR052745">
    <property type="entry name" value="G3P_Oxidase/Oxidoreductase"/>
</dbReference>
<evidence type="ECO:0000313" key="3">
    <source>
        <dbReference type="Proteomes" id="UP000886741"/>
    </source>
</evidence>
<dbReference type="EMBL" id="DVJJ01000060">
    <property type="protein sequence ID" value="HIS64480.1"/>
    <property type="molecule type" value="Genomic_DNA"/>
</dbReference>
<dbReference type="InterPro" id="IPR006076">
    <property type="entry name" value="FAD-dep_OxRdtase"/>
</dbReference>
<dbReference type="Gene3D" id="3.30.9.10">
    <property type="entry name" value="D-Amino Acid Oxidase, subunit A, domain 2"/>
    <property type="match status" value="1"/>
</dbReference>
<feature type="domain" description="FAD dependent oxidoreductase" evidence="1">
    <location>
        <begin position="2"/>
        <end position="355"/>
    </location>
</feature>
<gene>
    <name evidence="2" type="ORF">IAA83_03790</name>
</gene>
<comment type="caution">
    <text evidence="2">The sequence shown here is derived from an EMBL/GenBank/DDBJ whole genome shotgun (WGS) entry which is preliminary data.</text>
</comment>
<name>A0A9D1JSP6_9FIRM</name>
<dbReference type="CDD" id="cd19946">
    <property type="entry name" value="GlpA-like_Fer2_BFD-like"/>
    <property type="match status" value="1"/>
</dbReference>
<evidence type="ECO:0000259" key="1">
    <source>
        <dbReference type="Pfam" id="PF01266"/>
    </source>
</evidence>
<reference evidence="2" key="2">
    <citation type="journal article" date="2021" name="PeerJ">
        <title>Extensive microbial diversity within the chicken gut microbiome revealed by metagenomics and culture.</title>
        <authorList>
            <person name="Gilroy R."/>
            <person name="Ravi A."/>
            <person name="Getino M."/>
            <person name="Pursley I."/>
            <person name="Horton D.L."/>
            <person name="Alikhan N.F."/>
            <person name="Baker D."/>
            <person name="Gharbi K."/>
            <person name="Hall N."/>
            <person name="Watson M."/>
            <person name="Adriaenssens E.M."/>
            <person name="Foster-Nyarko E."/>
            <person name="Jarju S."/>
            <person name="Secka A."/>
            <person name="Antonio M."/>
            <person name="Oren A."/>
            <person name="Chaudhuri R.R."/>
            <person name="La Ragione R."/>
            <person name="Hildebrand F."/>
            <person name="Pallen M.J."/>
        </authorList>
    </citation>
    <scope>NUCLEOTIDE SEQUENCE</scope>
    <source>
        <strain evidence="2">ChiBcec16-1751</strain>
    </source>
</reference>
<dbReference type="PANTHER" id="PTHR42720:SF1">
    <property type="entry name" value="GLYCEROL 3-PHOSPHATE OXIDASE"/>
    <property type="match status" value="1"/>
</dbReference>
<dbReference type="SUPFAM" id="SSF51905">
    <property type="entry name" value="FAD/NAD(P)-binding domain"/>
    <property type="match status" value="1"/>
</dbReference>